<comment type="caution">
    <text evidence="1">The sequence shown here is derived from an EMBL/GenBank/DDBJ whole genome shotgun (WGS) entry which is preliminary data.</text>
</comment>
<name>A0A0D0WQM8_9ACTN</name>
<dbReference type="AlphaFoldDB" id="A0A0D0WQM8"/>
<dbReference type="PATRIC" id="fig|47853.6.peg.5613"/>
<keyword evidence="2" id="KW-1185">Reference proteome</keyword>
<dbReference type="OrthoDB" id="3390348at2"/>
<sequence length="116" mass="12909">MTFPLEALSVTVKARAETWARLGMRWHTHPIQPNHGKAVVVSELESTTWLAAIIIWATGEAELTTVRLADDRMVNKHYDLENRDDLERLLDELSALIADGRVPEAALIDQVPGTPA</sequence>
<dbReference type="EMBL" id="JXSX01000003">
    <property type="protein sequence ID" value="KIR61311.1"/>
    <property type="molecule type" value="Genomic_DNA"/>
</dbReference>
<organism evidence="1 2">
    <name type="scientific">Micromonospora haikouensis</name>
    <dbReference type="NCBI Taxonomy" id="686309"/>
    <lineage>
        <taxon>Bacteria</taxon>
        <taxon>Bacillati</taxon>
        <taxon>Actinomycetota</taxon>
        <taxon>Actinomycetes</taxon>
        <taxon>Micromonosporales</taxon>
        <taxon>Micromonosporaceae</taxon>
        <taxon>Micromonospora</taxon>
    </lineage>
</organism>
<dbReference type="Proteomes" id="UP000032254">
    <property type="component" value="Unassembled WGS sequence"/>
</dbReference>
<dbReference type="GeneID" id="301307637"/>
<accession>A0A0D0WQM8</accession>
<dbReference type="RefSeq" id="WP_043968141.1">
    <property type="nucleotide sequence ID" value="NZ_JXSX01000003.1"/>
</dbReference>
<evidence type="ECO:0000313" key="1">
    <source>
        <dbReference type="EMBL" id="KIR61311.1"/>
    </source>
</evidence>
<protein>
    <submittedName>
        <fullName evidence="1">Uncharacterized protein</fullName>
    </submittedName>
</protein>
<evidence type="ECO:0000313" key="2">
    <source>
        <dbReference type="Proteomes" id="UP000032254"/>
    </source>
</evidence>
<reference evidence="1 2" key="1">
    <citation type="submission" date="2015-01" db="EMBL/GenBank/DDBJ databases">
        <title>Sequencing and annotation of Micromonospora carbonacea strain JXNU-1 genome.</title>
        <authorList>
            <person name="Long Z."/>
            <person name="Huang Y."/>
            <person name="Jiang Y."/>
        </authorList>
    </citation>
    <scope>NUCLEOTIDE SEQUENCE [LARGE SCALE GENOMIC DNA]</scope>
    <source>
        <strain evidence="1 2">JXNU-1</strain>
    </source>
</reference>
<gene>
    <name evidence="1" type="ORF">TK50_26800</name>
</gene>
<proteinExistence type="predicted"/>